<comment type="caution">
    <text evidence="2">The sequence shown here is derived from an EMBL/GenBank/DDBJ whole genome shotgun (WGS) entry which is preliminary data.</text>
</comment>
<dbReference type="Gene3D" id="3.90.1530.10">
    <property type="entry name" value="Conserved hypothetical protein from pyrococcus furiosus pfu- 392566-001, ParB domain"/>
    <property type="match status" value="1"/>
</dbReference>
<evidence type="ECO:0000313" key="2">
    <source>
        <dbReference type="EMBL" id="MFO3716108.1"/>
    </source>
</evidence>
<evidence type="ECO:0000259" key="1">
    <source>
        <dbReference type="SMART" id="SM00470"/>
    </source>
</evidence>
<dbReference type="Pfam" id="PF02195">
    <property type="entry name" value="ParB_N"/>
    <property type="match status" value="1"/>
</dbReference>
<dbReference type="PANTHER" id="PTHR33375">
    <property type="entry name" value="CHROMOSOME-PARTITIONING PROTEIN PARB-RELATED"/>
    <property type="match status" value="1"/>
</dbReference>
<dbReference type="InterPro" id="IPR050336">
    <property type="entry name" value="Chromosome_partition/occlusion"/>
</dbReference>
<dbReference type="RefSeq" id="WP_410032842.1">
    <property type="nucleotide sequence ID" value="NZ_JBGMEH010000006.1"/>
</dbReference>
<dbReference type="InterPro" id="IPR003115">
    <property type="entry name" value="ParB_N"/>
</dbReference>
<feature type="domain" description="ParB-like N-terminal" evidence="1">
    <location>
        <begin position="8"/>
        <end position="93"/>
    </location>
</feature>
<dbReference type="Proteomes" id="UP001638015">
    <property type="component" value="Unassembled WGS sequence"/>
</dbReference>
<proteinExistence type="predicted"/>
<dbReference type="SMART" id="SM00470">
    <property type="entry name" value="ParB"/>
    <property type="match status" value="1"/>
</dbReference>
<reference evidence="2 3" key="1">
    <citation type="journal article" date="2025" name="Anaerobe">
        <title>Description of Anaerococcus kampingiae sp. nov., Anaerococcus groningensis sp. nov., Anaerococcus martiniensis sp. nov., and Anaerococcus cruorum sp. nov., isolated from human clinical specimens.</title>
        <authorList>
            <person name="Boiten K.E."/>
            <person name="Meijer J."/>
            <person name="van Wezel E.M."/>
            <person name="Veloo A.C.M."/>
        </authorList>
    </citation>
    <scope>NUCLEOTIDE SEQUENCE [LARGE SCALE GENOMIC DNA]</scope>
    <source>
        <strain evidence="2 3">ENR1039</strain>
    </source>
</reference>
<name>A0ABW9MWA0_9FIRM</name>
<keyword evidence="3" id="KW-1185">Reference proteome</keyword>
<evidence type="ECO:0000313" key="3">
    <source>
        <dbReference type="Proteomes" id="UP001638015"/>
    </source>
</evidence>
<dbReference type="SUPFAM" id="SSF110849">
    <property type="entry name" value="ParB/Sulfiredoxin"/>
    <property type="match status" value="1"/>
</dbReference>
<accession>A0ABW9MWA0</accession>
<gene>
    <name evidence="2" type="ORF">ACCQ40_04815</name>
</gene>
<dbReference type="InterPro" id="IPR036086">
    <property type="entry name" value="ParB/Sulfiredoxin_sf"/>
</dbReference>
<dbReference type="PANTHER" id="PTHR33375:SF1">
    <property type="entry name" value="CHROMOSOME-PARTITIONING PROTEIN PARB-RELATED"/>
    <property type="match status" value="1"/>
</dbReference>
<dbReference type="EMBL" id="JBGMEH010000006">
    <property type="protein sequence ID" value="MFO3716108.1"/>
    <property type="molecule type" value="Genomic_DNA"/>
</dbReference>
<protein>
    <submittedName>
        <fullName evidence="2">ParB N-terminal domain-containing protein</fullName>
    </submittedName>
</protein>
<organism evidence="2 3">
    <name type="scientific">Anaerococcus cruorum</name>
    <dbReference type="NCBI Taxonomy" id="3115617"/>
    <lineage>
        <taxon>Bacteria</taxon>
        <taxon>Bacillati</taxon>
        <taxon>Bacillota</taxon>
        <taxon>Tissierellia</taxon>
        <taxon>Tissierellales</taxon>
        <taxon>Peptoniphilaceae</taxon>
        <taxon>Anaerococcus</taxon>
    </lineage>
</organism>
<dbReference type="CDD" id="cd16402">
    <property type="entry name" value="ParB_N_like_MT"/>
    <property type="match status" value="1"/>
</dbReference>
<sequence length="201" mass="22910">MDNKVNIVYKNIDELIPYINNPRNNENAIDAVASSIKNFGFKQPIVIDSKNEVVAGHTRLLASKKLRLEEVPVIIASDLSDAKIRAFRLADNKVAELSEWDYNVLGLELEEISLDDLDFEMSDFGFEEVSIDEFDEDFELENNDEPLYKTMNFTFSNSQYAIIDSALDSIDLEDSDIVDNTNKNGNKLYKLVTEWAEAQKI</sequence>